<dbReference type="KEGG" id="tbn:TBH_C2742"/>
<dbReference type="RefSeq" id="WP_144375406.1">
    <property type="nucleotide sequence ID" value="NZ_AP012273.1"/>
</dbReference>
<organism evidence="9 10">
    <name type="scientific">Thiolapillus brandeum</name>
    <dbReference type="NCBI Taxonomy" id="1076588"/>
    <lineage>
        <taxon>Bacteria</taxon>
        <taxon>Pseudomonadati</taxon>
        <taxon>Pseudomonadota</taxon>
        <taxon>Gammaproteobacteria</taxon>
        <taxon>Chromatiales</taxon>
        <taxon>Sedimenticolaceae</taxon>
        <taxon>Thiolapillus</taxon>
    </lineage>
</organism>
<evidence type="ECO:0000313" key="10">
    <source>
        <dbReference type="Proteomes" id="UP000031631"/>
    </source>
</evidence>
<dbReference type="GO" id="GO:0051539">
    <property type="term" value="F:4 iron, 4 sulfur cluster binding"/>
    <property type="evidence" value="ECO:0007669"/>
    <property type="project" value="UniProtKB-KW"/>
</dbReference>
<dbReference type="InterPro" id="IPR007197">
    <property type="entry name" value="rSAM"/>
</dbReference>
<dbReference type="SFLD" id="SFLDG01386">
    <property type="entry name" value="main_SPASM_domain-containing"/>
    <property type="match status" value="1"/>
</dbReference>
<dbReference type="CDD" id="cd21109">
    <property type="entry name" value="SPASM"/>
    <property type="match status" value="1"/>
</dbReference>
<dbReference type="InterPro" id="IPR006638">
    <property type="entry name" value="Elp3/MiaA/NifB-like_rSAM"/>
</dbReference>
<dbReference type="AlphaFoldDB" id="A0A7U6GLC5"/>
<keyword evidence="2" id="KW-0004">4Fe-4S</keyword>
<dbReference type="GO" id="GO:0032324">
    <property type="term" value="P:molybdopterin cofactor biosynthetic process"/>
    <property type="evidence" value="ECO:0007669"/>
    <property type="project" value="UniProtKB-ARBA"/>
</dbReference>
<dbReference type="SUPFAM" id="SSF102114">
    <property type="entry name" value="Radical SAM enzymes"/>
    <property type="match status" value="1"/>
</dbReference>
<dbReference type="PANTHER" id="PTHR11228">
    <property type="entry name" value="RADICAL SAM DOMAIN PROTEIN"/>
    <property type="match status" value="1"/>
</dbReference>
<dbReference type="PANTHER" id="PTHR11228:SF7">
    <property type="entry name" value="PQQA PEPTIDE CYCLASE"/>
    <property type="match status" value="1"/>
</dbReference>
<protein>
    <submittedName>
        <fullName evidence="9">Radical SAM domain protein</fullName>
    </submittedName>
</protein>
<sequence length="467" mass="51406">MLSKLLSRRRVPAEGPDLSWVDEFIANVGPYIYVRTEDNILIKRPNQAQKLNPQGAQILKFLLDGGRIAGVIRGLGGDGSKLEQVALFLHGVRGFLEGSISADSGHPGVEVEVFDRHFSELPILSEVAITYKCNLRCVFCYAGCNCTTQPVNDEKVMTVREIETVLHKLWHEGRVPSVSFTGGEPTLHKQLPDLIAYAKELGMRVNLITNGTRIDALLAQRLKDAGLDSAQVSLEGTSAEIHNLVTQGQSSFDRTVAAVGHLKTVGIRVHTNTTINRMNVHEMPDMPRFVRQVLDNERFSMNLLVPTGSAVVHPDLIVRYSEIGAWLEKIQARSKEHGVEFLWYSPTPMCLFNPIPAGLGNHGCSACDGLISVAPNGSVIPCASYDDEVGSLLENNLVDVWNGDKARGYRDKALAHPQCRDCSQFDICNGACPLYWRELGFDELEAHNGFAPAQALGYVRPEPEAEQ</sequence>
<evidence type="ECO:0000313" key="9">
    <source>
        <dbReference type="EMBL" id="BAO45644.1"/>
    </source>
</evidence>
<dbReference type="Pfam" id="PF13186">
    <property type="entry name" value="SPASM"/>
    <property type="match status" value="1"/>
</dbReference>
<dbReference type="InterPro" id="IPR058240">
    <property type="entry name" value="rSAM_sf"/>
</dbReference>
<reference evidence="9 10" key="1">
    <citation type="journal article" date="2014" name="PLoS ONE">
        <title>Physiological and genomic features of a novel sulfur-oxidizing gammaproteobacterium belonging to a previously uncultivated symbiotic lineage isolated from a hydrothermal vent.</title>
        <authorList>
            <person name="Nunoura T."/>
            <person name="Takaki Y."/>
            <person name="Kazama H."/>
            <person name="Kakuta J."/>
            <person name="Shimamura S."/>
            <person name="Makita H."/>
            <person name="Hirai M."/>
            <person name="Miyazaki M."/>
            <person name="Takai K."/>
        </authorList>
    </citation>
    <scope>NUCLEOTIDE SEQUENCE [LARGE SCALE GENOMIC DNA]</scope>
    <source>
        <strain evidence="9 10">Hiromi1</strain>
    </source>
</reference>
<keyword evidence="4" id="KW-0479">Metal-binding</keyword>
<dbReference type="InterPro" id="IPR023885">
    <property type="entry name" value="4Fe4S-binding_SPASM_dom"/>
</dbReference>
<dbReference type="EMBL" id="AP012273">
    <property type="protein sequence ID" value="BAO45644.1"/>
    <property type="molecule type" value="Genomic_DNA"/>
</dbReference>
<dbReference type="Pfam" id="PF04055">
    <property type="entry name" value="Radical_SAM"/>
    <property type="match status" value="1"/>
</dbReference>
<dbReference type="OrthoDB" id="9763993at2"/>
<name>A0A7U6GLC5_9GAMM</name>
<accession>A0A7U6GLC5</accession>
<dbReference type="NCBIfam" id="TIGR04085">
    <property type="entry name" value="rSAM_more_4Fe4S"/>
    <property type="match status" value="1"/>
</dbReference>
<feature type="domain" description="Radical SAM core" evidence="8">
    <location>
        <begin position="117"/>
        <end position="340"/>
    </location>
</feature>
<dbReference type="InterPro" id="IPR034391">
    <property type="entry name" value="AdoMet-like_SPASM_containing"/>
</dbReference>
<evidence type="ECO:0000256" key="2">
    <source>
        <dbReference type="ARBA" id="ARBA00022485"/>
    </source>
</evidence>
<evidence type="ECO:0000256" key="7">
    <source>
        <dbReference type="ARBA" id="ARBA00023014"/>
    </source>
</evidence>
<dbReference type="SFLD" id="SFLDS00029">
    <property type="entry name" value="Radical_SAM"/>
    <property type="match status" value="1"/>
</dbReference>
<dbReference type="CDD" id="cd01335">
    <property type="entry name" value="Radical_SAM"/>
    <property type="match status" value="1"/>
</dbReference>
<keyword evidence="6" id="KW-0408">Iron</keyword>
<dbReference type="PROSITE" id="PS01305">
    <property type="entry name" value="MOAA_NIFB_PQQE"/>
    <property type="match status" value="1"/>
</dbReference>
<dbReference type="InterPro" id="IPR000385">
    <property type="entry name" value="MoaA_NifB_PqqE_Fe-S-bd_CS"/>
</dbReference>
<evidence type="ECO:0000256" key="4">
    <source>
        <dbReference type="ARBA" id="ARBA00022723"/>
    </source>
</evidence>
<dbReference type="GO" id="GO:0016491">
    <property type="term" value="F:oxidoreductase activity"/>
    <property type="evidence" value="ECO:0007669"/>
    <property type="project" value="UniProtKB-KW"/>
</dbReference>
<dbReference type="SMART" id="SM00729">
    <property type="entry name" value="Elp3"/>
    <property type="match status" value="1"/>
</dbReference>
<dbReference type="Gene3D" id="3.20.20.70">
    <property type="entry name" value="Aldolase class I"/>
    <property type="match status" value="1"/>
</dbReference>
<gene>
    <name evidence="9" type="ORF">TBH_C2742</name>
</gene>
<evidence type="ECO:0000256" key="3">
    <source>
        <dbReference type="ARBA" id="ARBA00022691"/>
    </source>
</evidence>
<keyword evidence="10" id="KW-1185">Reference proteome</keyword>
<proteinExistence type="predicted"/>
<dbReference type="Proteomes" id="UP000031631">
    <property type="component" value="Chromosome"/>
</dbReference>
<dbReference type="InterPro" id="IPR050377">
    <property type="entry name" value="Radical_SAM_PqqE_MftC-like"/>
</dbReference>
<evidence type="ECO:0000256" key="1">
    <source>
        <dbReference type="ARBA" id="ARBA00001966"/>
    </source>
</evidence>
<dbReference type="PROSITE" id="PS51918">
    <property type="entry name" value="RADICAL_SAM"/>
    <property type="match status" value="1"/>
</dbReference>
<keyword evidence="3" id="KW-0949">S-adenosyl-L-methionine</keyword>
<dbReference type="GO" id="GO:0046872">
    <property type="term" value="F:metal ion binding"/>
    <property type="evidence" value="ECO:0007669"/>
    <property type="project" value="UniProtKB-KW"/>
</dbReference>
<evidence type="ECO:0000256" key="6">
    <source>
        <dbReference type="ARBA" id="ARBA00023004"/>
    </source>
</evidence>
<evidence type="ECO:0000256" key="5">
    <source>
        <dbReference type="ARBA" id="ARBA00023002"/>
    </source>
</evidence>
<keyword evidence="7" id="KW-0411">Iron-sulfur</keyword>
<dbReference type="SFLD" id="SFLDG01067">
    <property type="entry name" value="SPASM/twitch_domain_containing"/>
    <property type="match status" value="1"/>
</dbReference>
<evidence type="ECO:0000259" key="8">
    <source>
        <dbReference type="PROSITE" id="PS51918"/>
    </source>
</evidence>
<keyword evidence="5" id="KW-0560">Oxidoreductase</keyword>
<dbReference type="SFLD" id="SFLDG01387">
    <property type="entry name" value="BtrN-like_SPASM_domain_contain"/>
    <property type="match status" value="1"/>
</dbReference>
<dbReference type="GO" id="GO:0006783">
    <property type="term" value="P:heme biosynthetic process"/>
    <property type="evidence" value="ECO:0007669"/>
    <property type="project" value="TreeGrafter"/>
</dbReference>
<dbReference type="InterPro" id="IPR013785">
    <property type="entry name" value="Aldolase_TIM"/>
</dbReference>
<comment type="cofactor">
    <cofactor evidence="1">
        <name>[4Fe-4S] cluster</name>
        <dbReference type="ChEBI" id="CHEBI:49883"/>
    </cofactor>
</comment>